<sequence>MADVNNPQLYTIGRGKLLWQLTGEDGWRDLGNATDFSVNVKTDKVDHFSNRGGIGVKDKTVVLKQEATGKFKLEELSADNLLMFLMG</sequence>
<dbReference type="EMBL" id="LACI01002437">
    <property type="protein sequence ID" value="KJU82041.1"/>
    <property type="molecule type" value="Genomic_DNA"/>
</dbReference>
<comment type="caution">
    <text evidence="1">The sequence shown here is derived from an EMBL/GenBank/DDBJ whole genome shotgun (WGS) entry which is preliminary data.</text>
</comment>
<feature type="non-terminal residue" evidence="1">
    <location>
        <position position="87"/>
    </location>
</feature>
<proteinExistence type="predicted"/>
<evidence type="ECO:0000313" key="1">
    <source>
        <dbReference type="EMBL" id="KJU82041.1"/>
    </source>
</evidence>
<dbReference type="Proteomes" id="UP000033423">
    <property type="component" value="Unassembled WGS sequence"/>
</dbReference>
<evidence type="ECO:0000313" key="2">
    <source>
        <dbReference type="Proteomes" id="UP000033423"/>
    </source>
</evidence>
<gene>
    <name evidence="1" type="ORF">MBAV_005771</name>
</gene>
<reference evidence="1 2" key="1">
    <citation type="submission" date="2015-02" db="EMBL/GenBank/DDBJ databases">
        <title>Single-cell genomics of uncultivated deep-branching MTB reveals a conserved set of magnetosome genes.</title>
        <authorList>
            <person name="Kolinko S."/>
            <person name="Richter M."/>
            <person name="Glockner F.O."/>
            <person name="Brachmann A."/>
            <person name="Schuler D."/>
        </authorList>
    </citation>
    <scope>NUCLEOTIDE SEQUENCE [LARGE SCALE GENOMIC DNA]</scope>
    <source>
        <strain evidence="1">TM-1</strain>
    </source>
</reference>
<organism evidence="1 2">
    <name type="scientific">Candidatus Magnetobacterium bavaricum</name>
    <dbReference type="NCBI Taxonomy" id="29290"/>
    <lineage>
        <taxon>Bacteria</taxon>
        <taxon>Pseudomonadati</taxon>
        <taxon>Nitrospirota</taxon>
        <taxon>Thermodesulfovibrionia</taxon>
        <taxon>Thermodesulfovibrionales</taxon>
        <taxon>Candidatus Magnetobacteriaceae</taxon>
        <taxon>Candidatus Magnetobacterium</taxon>
    </lineage>
</organism>
<dbReference type="AlphaFoldDB" id="A0A0F3GJH0"/>
<name>A0A0F3GJH0_9BACT</name>
<accession>A0A0F3GJH0</accession>
<protein>
    <submittedName>
        <fullName evidence="1">Uncharacterized protein</fullName>
    </submittedName>
</protein>
<keyword evidence="2" id="KW-1185">Reference proteome</keyword>